<accession>A0A644VIP5</accession>
<name>A0A644VIP5_9ZZZZ</name>
<reference evidence="2" key="1">
    <citation type="submission" date="2019-08" db="EMBL/GenBank/DDBJ databases">
        <authorList>
            <person name="Kucharzyk K."/>
            <person name="Murdoch R.W."/>
            <person name="Higgins S."/>
            <person name="Loffler F."/>
        </authorList>
    </citation>
    <scope>NUCLEOTIDE SEQUENCE</scope>
</reference>
<sequence>MAKGTGKRAYHKQDMAKVNRTALVIGGGAAAIILLLMMLSFAR</sequence>
<proteinExistence type="predicted"/>
<keyword evidence="1" id="KW-0472">Membrane</keyword>
<organism evidence="2">
    <name type="scientific">bioreactor metagenome</name>
    <dbReference type="NCBI Taxonomy" id="1076179"/>
    <lineage>
        <taxon>unclassified sequences</taxon>
        <taxon>metagenomes</taxon>
        <taxon>ecological metagenomes</taxon>
    </lineage>
</organism>
<dbReference type="AlphaFoldDB" id="A0A644VIP5"/>
<evidence type="ECO:0000256" key="1">
    <source>
        <dbReference type="SAM" id="Phobius"/>
    </source>
</evidence>
<keyword evidence="1" id="KW-1133">Transmembrane helix</keyword>
<keyword evidence="1" id="KW-0812">Transmembrane</keyword>
<feature type="transmembrane region" description="Helical" evidence="1">
    <location>
        <begin position="21"/>
        <end position="42"/>
    </location>
</feature>
<evidence type="ECO:0000313" key="2">
    <source>
        <dbReference type="EMBL" id="MPL91259.1"/>
    </source>
</evidence>
<comment type="caution">
    <text evidence="2">The sequence shown here is derived from an EMBL/GenBank/DDBJ whole genome shotgun (WGS) entry which is preliminary data.</text>
</comment>
<gene>
    <name evidence="2" type="ORF">SDC9_37326</name>
</gene>
<dbReference type="EMBL" id="VSSQ01000324">
    <property type="protein sequence ID" value="MPL91259.1"/>
    <property type="molecule type" value="Genomic_DNA"/>
</dbReference>
<protein>
    <submittedName>
        <fullName evidence="2">Uncharacterized protein</fullName>
    </submittedName>
</protein>